<dbReference type="InterPro" id="IPR050131">
    <property type="entry name" value="Peptidase_S8_subtilisin-like"/>
</dbReference>
<dbReference type="Gene3D" id="3.40.50.200">
    <property type="entry name" value="Peptidase S8/S53 domain"/>
    <property type="match status" value="2"/>
</dbReference>
<keyword evidence="5 6" id="KW-0720">Serine protease</keyword>
<dbReference type="InterPro" id="IPR036852">
    <property type="entry name" value="Peptidase_S8/S53_dom_sf"/>
</dbReference>
<dbReference type="Pfam" id="PF00082">
    <property type="entry name" value="Peptidase_S8"/>
    <property type="match status" value="1"/>
</dbReference>
<feature type="domain" description="Protein kinase" evidence="8">
    <location>
        <begin position="77"/>
        <end position="337"/>
    </location>
</feature>
<feature type="region of interest" description="Disordered" evidence="7">
    <location>
        <begin position="1"/>
        <end position="39"/>
    </location>
</feature>
<dbReference type="InterPro" id="IPR023828">
    <property type="entry name" value="Peptidase_S8_Ser-AS"/>
</dbReference>
<dbReference type="SUPFAM" id="SSF52743">
    <property type="entry name" value="Subtilisin-like"/>
    <property type="match status" value="1"/>
</dbReference>
<evidence type="ECO:0000256" key="3">
    <source>
        <dbReference type="ARBA" id="ARBA00022729"/>
    </source>
</evidence>
<feature type="active site" description="Charge relay system" evidence="6">
    <location>
        <position position="786"/>
    </location>
</feature>
<feature type="region of interest" description="Disordered" evidence="7">
    <location>
        <begin position="392"/>
        <end position="424"/>
    </location>
</feature>
<dbReference type="Pfam" id="PF06280">
    <property type="entry name" value="fn3_5"/>
    <property type="match status" value="1"/>
</dbReference>
<evidence type="ECO:0000256" key="5">
    <source>
        <dbReference type="ARBA" id="ARBA00022825"/>
    </source>
</evidence>
<evidence type="ECO:0000256" key="2">
    <source>
        <dbReference type="ARBA" id="ARBA00022670"/>
    </source>
</evidence>
<dbReference type="PANTHER" id="PTHR43806:SF66">
    <property type="entry name" value="SERIN ENDOPEPTIDASE"/>
    <property type="match status" value="1"/>
</dbReference>
<dbReference type="Gene3D" id="3.30.200.20">
    <property type="entry name" value="Phosphorylase Kinase, domain 1"/>
    <property type="match status" value="1"/>
</dbReference>
<evidence type="ECO:0000313" key="10">
    <source>
        <dbReference type="Proteomes" id="UP001163105"/>
    </source>
</evidence>
<dbReference type="SMART" id="SM00220">
    <property type="entry name" value="S_TKc"/>
    <property type="match status" value="1"/>
</dbReference>
<dbReference type="SUPFAM" id="SSF56112">
    <property type="entry name" value="Protein kinase-like (PK-like)"/>
    <property type="match status" value="1"/>
</dbReference>
<dbReference type="GO" id="GO:0006508">
    <property type="term" value="P:proteolysis"/>
    <property type="evidence" value="ECO:0007669"/>
    <property type="project" value="UniProtKB-KW"/>
</dbReference>
<evidence type="ECO:0000256" key="6">
    <source>
        <dbReference type="PROSITE-ProRule" id="PRU01240"/>
    </source>
</evidence>
<keyword evidence="4 6" id="KW-0378">Hydrolase</keyword>
<evidence type="ECO:0000259" key="8">
    <source>
        <dbReference type="SMART" id="SM00220"/>
    </source>
</evidence>
<feature type="active site" description="Charge relay system" evidence="6">
    <location>
        <position position="450"/>
    </location>
</feature>
<gene>
    <name evidence="9" type="ORF">O9K51_05132</name>
</gene>
<dbReference type="Proteomes" id="UP001163105">
    <property type="component" value="Unassembled WGS sequence"/>
</dbReference>
<organism evidence="9 10">
    <name type="scientific">Purpureocillium lavendulum</name>
    <dbReference type="NCBI Taxonomy" id="1247861"/>
    <lineage>
        <taxon>Eukaryota</taxon>
        <taxon>Fungi</taxon>
        <taxon>Dikarya</taxon>
        <taxon>Ascomycota</taxon>
        <taxon>Pezizomycotina</taxon>
        <taxon>Sordariomycetes</taxon>
        <taxon>Hypocreomycetidae</taxon>
        <taxon>Hypocreales</taxon>
        <taxon>Ophiocordycipitaceae</taxon>
        <taxon>Purpureocillium</taxon>
    </lineage>
</organism>
<dbReference type="GO" id="GO:0005524">
    <property type="term" value="F:ATP binding"/>
    <property type="evidence" value="ECO:0007669"/>
    <property type="project" value="InterPro"/>
</dbReference>
<dbReference type="GO" id="GO:0004672">
    <property type="term" value="F:protein kinase activity"/>
    <property type="evidence" value="ECO:0007669"/>
    <property type="project" value="InterPro"/>
</dbReference>
<reference evidence="9" key="1">
    <citation type="submission" date="2023-01" db="EMBL/GenBank/DDBJ databases">
        <title>The growth and conidiation of Purpureocillium lavendulum are regulated by nitrogen source and histone H3K14 acetylation.</title>
        <authorList>
            <person name="Tang P."/>
            <person name="Han J."/>
            <person name="Zhang C."/>
            <person name="Tang P."/>
            <person name="Qi F."/>
            <person name="Zhang K."/>
            <person name="Liang L."/>
        </authorList>
    </citation>
    <scope>NUCLEOTIDE SEQUENCE</scope>
    <source>
        <strain evidence="9">YMF1.00683</strain>
    </source>
</reference>
<dbReference type="Gene3D" id="1.10.510.10">
    <property type="entry name" value="Transferase(Phosphotransferase) domain 1"/>
    <property type="match status" value="1"/>
</dbReference>
<dbReference type="AlphaFoldDB" id="A0AB34FT86"/>
<evidence type="ECO:0000313" key="9">
    <source>
        <dbReference type="EMBL" id="KAJ6441581.1"/>
    </source>
</evidence>
<dbReference type="GO" id="GO:0016020">
    <property type="term" value="C:membrane"/>
    <property type="evidence" value="ECO:0007669"/>
    <property type="project" value="InterPro"/>
</dbReference>
<dbReference type="PROSITE" id="PS51892">
    <property type="entry name" value="SUBTILASE"/>
    <property type="match status" value="1"/>
</dbReference>
<sequence>MAHGHMTIRCYDRPPFRTGPSLSRRQPFATASSPVASSGDVSPVFEYEYIEDVERLENYRPGGYHPISTGDILRGRYRIVHKLGHVGTASSSSSSREVDILSSISGAKPLSTGDFRGEALIPCVLDSFKVEGPNGAHPCYVTSPCMASLAGAKDGSYTRLFQEDTARALAAQLALALAFMHDQGFVHGDLHLGNVLLRLPQDFESLTDEELYARYGTPELEPIRRFDNRPLPPLFSELFATPDEITHEQVDVVGALPSQWWHKWEARQQWFNDAGEPAKGRVVWGLEDRFEDSVQGPRRREGMPSFGPEEMDAVLAMLRSMLSFRPETASNEIRPGVAPGAYMIELKDGAGHQLDTLIEAVEKLYEAATTRSKLEGLADAGHVYPITKIEMPPIAESNQAENGSDRNTLSRRESGNSASNSTYAPHVLTGVDRLHAEGINGTGVKVAVIDSGNKSVGTHNGDPIDCVSHGHGTSAVGILAAQPEGNRLGLVGVAPGASIGVYKVAGDCDKGDYTTGTLAEAIYKAFEDDAEIISISLGEEDGWNDDLAAIAVSRVVEGGVPCIVAAGNSGWGGAFHGHSPANAPGAISVANMVNDATPSFVPRHTYSISNRSEVEFEFRSGPFGKWTTYSSYRVYLPAVEDRHEACVDIPDDADLADTNTIVLIPADDDCPFPEQLAKVKAAKGQYVLTYGETWQGTDVDLPSGILPQDIGETWVQALRAGGSINVTMDPFHSLRLTPNQDAASVHSSSSWGPNWALNVKPQVGAPGHEVLTTSRGGGYVLRTGTSFAAPYVAGVAALIVQARGSHDPALIESLISSTAQPLGFYDGKQRFAKLAPPAQQGAGLIQAHAAVHSRARLTPPNISFNDSDASPSTLSREVTVVNEGDSEVEFSVSYTPAITVYITEKGSSQPAHFPEGMEAVEGEQGTATLRFSANAVTVAPGRSATVKVSASPPDGLDASRLPLWSGWINFNGSDGSALSIPYQGITGSLRKHHVLEDKGVRVATSYADKYHFWEESVWATRGQEFKMSTTSNGSEGPIIVVTPQFGVSLLDIDIMTGDPEATTFEVIGRPQGLPVRWLPMLEDYVYTWNGKLENGSMVPDGMYFLRIRALRLFGDPSNDRDYDKRRRSVKISWY</sequence>
<evidence type="ECO:0000256" key="1">
    <source>
        <dbReference type="ARBA" id="ARBA00011073"/>
    </source>
</evidence>
<dbReference type="PROSITE" id="PS00138">
    <property type="entry name" value="SUBTILASE_SER"/>
    <property type="match status" value="1"/>
</dbReference>
<evidence type="ECO:0000256" key="7">
    <source>
        <dbReference type="SAM" id="MobiDB-lite"/>
    </source>
</evidence>
<evidence type="ECO:0000256" key="4">
    <source>
        <dbReference type="ARBA" id="ARBA00022801"/>
    </source>
</evidence>
<keyword evidence="2 6" id="KW-0645">Protease</keyword>
<feature type="compositionally biased region" description="Polar residues" evidence="7">
    <location>
        <begin position="396"/>
        <end position="407"/>
    </location>
</feature>
<name>A0AB34FT86_9HYPO</name>
<dbReference type="GO" id="GO:0004252">
    <property type="term" value="F:serine-type endopeptidase activity"/>
    <property type="evidence" value="ECO:0007669"/>
    <property type="project" value="UniProtKB-UniRule"/>
</dbReference>
<feature type="active site" description="Charge relay system" evidence="6">
    <location>
        <position position="471"/>
    </location>
</feature>
<comment type="similarity">
    <text evidence="1 6">Belongs to the peptidase S8 family.</text>
</comment>
<accession>A0AB34FT86</accession>
<dbReference type="PANTHER" id="PTHR43806">
    <property type="entry name" value="PEPTIDASE S8"/>
    <property type="match status" value="1"/>
</dbReference>
<dbReference type="PRINTS" id="PR00723">
    <property type="entry name" value="SUBTILISIN"/>
</dbReference>
<proteinExistence type="inferred from homology"/>
<keyword evidence="3" id="KW-0732">Signal</keyword>
<dbReference type="InterPro" id="IPR011009">
    <property type="entry name" value="Kinase-like_dom_sf"/>
</dbReference>
<dbReference type="EMBL" id="JAQHRD010000004">
    <property type="protein sequence ID" value="KAJ6441581.1"/>
    <property type="molecule type" value="Genomic_DNA"/>
</dbReference>
<dbReference type="InterPro" id="IPR015500">
    <property type="entry name" value="Peptidase_S8_subtilisin-rel"/>
</dbReference>
<comment type="caution">
    <text evidence="9">The sequence shown here is derived from an EMBL/GenBank/DDBJ whole genome shotgun (WGS) entry which is preliminary data.</text>
</comment>
<feature type="compositionally biased region" description="Polar residues" evidence="7">
    <location>
        <begin position="20"/>
        <end position="39"/>
    </location>
</feature>
<dbReference type="InterPro" id="IPR000209">
    <property type="entry name" value="Peptidase_S8/S53_dom"/>
</dbReference>
<keyword evidence="10" id="KW-1185">Reference proteome</keyword>
<dbReference type="InterPro" id="IPR000719">
    <property type="entry name" value="Prot_kinase_dom"/>
</dbReference>
<dbReference type="InterPro" id="IPR010435">
    <property type="entry name" value="C5a/SBT2-like_Fn3"/>
</dbReference>
<protein>
    <submittedName>
        <fullName evidence="9">Peptidase S8/S53, subtilisin/kexin/sedolisin</fullName>
    </submittedName>
</protein>